<dbReference type="Proteomes" id="UP000807342">
    <property type="component" value="Unassembled WGS sequence"/>
</dbReference>
<gene>
    <name evidence="1" type="ORF">P691DRAFT_793961</name>
</gene>
<protein>
    <submittedName>
        <fullName evidence="1">Uncharacterized protein</fullName>
    </submittedName>
</protein>
<dbReference type="OrthoDB" id="3246627at2759"/>
<sequence length="280" mass="30830">MKLQKLTQKEQLTPLVHKLKHGQSYILQTQALVHALVLAGCSQTQVGSVIRTVLGALGTPASHRISCWTVGRVILEGGIAAKLQLGSEISNAKGFTISGDSTSHQKMDIHSQHLSIRAPHYSRLRNTPNQVNSDIPQTQSLGVTSNLDHSSETSKQGWVQVAVDVIDTFNSSPLGKKVDEKLTMCTFLKLLKGMNGDHASTEKSTAQLLQSMKKDSLTLGDLVQYVSGVKMEQIRDIGGIEVWGQLTEEEHFECDQALMKKIIHQLGQDYYNTLPAHKKR</sequence>
<proteinExistence type="predicted"/>
<reference evidence="1" key="1">
    <citation type="submission" date="2020-11" db="EMBL/GenBank/DDBJ databases">
        <authorList>
            <consortium name="DOE Joint Genome Institute"/>
            <person name="Ahrendt S."/>
            <person name="Riley R."/>
            <person name="Andreopoulos W."/>
            <person name="Labutti K."/>
            <person name="Pangilinan J."/>
            <person name="Ruiz-Duenas F.J."/>
            <person name="Barrasa J.M."/>
            <person name="Sanchez-Garcia M."/>
            <person name="Camarero S."/>
            <person name="Miyauchi S."/>
            <person name="Serrano A."/>
            <person name="Linde D."/>
            <person name="Babiker R."/>
            <person name="Drula E."/>
            <person name="Ayuso-Fernandez I."/>
            <person name="Pacheco R."/>
            <person name="Padilla G."/>
            <person name="Ferreira P."/>
            <person name="Barriuso J."/>
            <person name="Kellner H."/>
            <person name="Castanera R."/>
            <person name="Alfaro M."/>
            <person name="Ramirez L."/>
            <person name="Pisabarro A.G."/>
            <person name="Kuo A."/>
            <person name="Tritt A."/>
            <person name="Lipzen A."/>
            <person name="He G."/>
            <person name="Yan M."/>
            <person name="Ng V."/>
            <person name="Cullen D."/>
            <person name="Martin F."/>
            <person name="Rosso M.-N."/>
            <person name="Henrissat B."/>
            <person name="Hibbett D."/>
            <person name="Martinez A.T."/>
            <person name="Grigoriev I.V."/>
        </authorList>
    </citation>
    <scope>NUCLEOTIDE SEQUENCE</scope>
    <source>
        <strain evidence="1">MF-IS2</strain>
    </source>
</reference>
<keyword evidence="2" id="KW-1185">Reference proteome</keyword>
<accession>A0A9P5WXM3</accession>
<dbReference type="EMBL" id="MU152756">
    <property type="protein sequence ID" value="KAF9440205.1"/>
    <property type="molecule type" value="Genomic_DNA"/>
</dbReference>
<dbReference type="AlphaFoldDB" id="A0A9P5WXM3"/>
<comment type="caution">
    <text evidence="1">The sequence shown here is derived from an EMBL/GenBank/DDBJ whole genome shotgun (WGS) entry which is preliminary data.</text>
</comment>
<evidence type="ECO:0000313" key="2">
    <source>
        <dbReference type="Proteomes" id="UP000807342"/>
    </source>
</evidence>
<name>A0A9P5WXM3_9AGAR</name>
<evidence type="ECO:0000313" key="1">
    <source>
        <dbReference type="EMBL" id="KAF9440205.1"/>
    </source>
</evidence>
<organism evidence="1 2">
    <name type="scientific">Macrolepiota fuliginosa MF-IS2</name>
    <dbReference type="NCBI Taxonomy" id="1400762"/>
    <lineage>
        <taxon>Eukaryota</taxon>
        <taxon>Fungi</taxon>
        <taxon>Dikarya</taxon>
        <taxon>Basidiomycota</taxon>
        <taxon>Agaricomycotina</taxon>
        <taxon>Agaricomycetes</taxon>
        <taxon>Agaricomycetidae</taxon>
        <taxon>Agaricales</taxon>
        <taxon>Agaricineae</taxon>
        <taxon>Agaricaceae</taxon>
        <taxon>Macrolepiota</taxon>
    </lineage>
</organism>